<dbReference type="Proteomes" id="UP001379533">
    <property type="component" value="Chromosome"/>
</dbReference>
<keyword evidence="4" id="KW-1185">Reference proteome</keyword>
<dbReference type="InterPro" id="IPR036409">
    <property type="entry name" value="Aldolase_II/adducin_N_sf"/>
</dbReference>
<proteinExistence type="inferred from homology"/>
<dbReference type="GO" id="GO:0016829">
    <property type="term" value="F:lyase activity"/>
    <property type="evidence" value="ECO:0007669"/>
    <property type="project" value="UniProtKB-KW"/>
</dbReference>
<dbReference type="EMBL" id="CP089982">
    <property type="protein sequence ID" value="WXA96551.1"/>
    <property type="molecule type" value="Genomic_DNA"/>
</dbReference>
<dbReference type="EC" id="4.1.2.-" evidence="3"/>
<reference evidence="3 4" key="1">
    <citation type="submission" date="2021-12" db="EMBL/GenBank/DDBJ databases">
        <title>Discovery of the Pendulisporaceae a myxobacterial family with distinct sporulation behavior and unique specialized metabolism.</title>
        <authorList>
            <person name="Garcia R."/>
            <person name="Popoff A."/>
            <person name="Bader C.D."/>
            <person name="Loehr J."/>
            <person name="Walesch S."/>
            <person name="Walt C."/>
            <person name="Boldt J."/>
            <person name="Bunk B."/>
            <person name="Haeckl F.J.F.P.J."/>
            <person name="Gunesch A.P."/>
            <person name="Birkelbach J."/>
            <person name="Nuebel U."/>
            <person name="Pietschmann T."/>
            <person name="Bach T."/>
            <person name="Mueller R."/>
        </authorList>
    </citation>
    <scope>NUCLEOTIDE SEQUENCE [LARGE SCALE GENOMIC DNA]</scope>
    <source>
        <strain evidence="3 4">MSr12523</strain>
    </source>
</reference>
<keyword evidence="3" id="KW-0456">Lyase</keyword>
<dbReference type="SUPFAM" id="SSF53639">
    <property type="entry name" value="AraD/HMP-PK domain-like"/>
    <property type="match status" value="1"/>
</dbReference>
<dbReference type="PANTHER" id="PTHR10672:SF3">
    <property type="entry name" value="PROTEIN HU-LI TAI SHAO"/>
    <property type="match status" value="1"/>
</dbReference>
<evidence type="ECO:0000313" key="3">
    <source>
        <dbReference type="EMBL" id="WXA96551.1"/>
    </source>
</evidence>
<sequence>MDKTFVEDKERVIQREKQKMQRHLSVGNWTVKEKVALASRILCRHGHESGLAGQITAREAERGFFTQRLGCGMSEVQASNLLLVDEQLRIIEGTGMPNPANRFHAWLYRARKDIQCIVHTHPPYTSALSMLGVPLAVSHMDSCALYENVAFLAHWPGVPVGDEEGKLISAAMGDKSGLLLAHHGMVVVGRSVEEACVLALQFERAAQLQTIAAGAGSIRAIQPELGREARDWLLHPARLGATFGYYARRELAVAPQCIT</sequence>
<protein>
    <submittedName>
        <fullName evidence="3">Aldolase</fullName>
        <ecNumber evidence="3">4.1.2.-</ecNumber>
    </submittedName>
</protein>
<accession>A0ABZ2KD65</accession>
<dbReference type="Gene3D" id="3.40.225.10">
    <property type="entry name" value="Class II aldolase/adducin N-terminal domain"/>
    <property type="match status" value="1"/>
</dbReference>
<gene>
    <name evidence="3" type="ORF">LZC95_06825</name>
</gene>
<name>A0ABZ2KD65_9BACT</name>
<dbReference type="PANTHER" id="PTHR10672">
    <property type="entry name" value="ADDUCIN"/>
    <property type="match status" value="1"/>
</dbReference>
<comment type="similarity">
    <text evidence="1">Belongs to the aldolase class II family.</text>
</comment>
<dbReference type="InterPro" id="IPR051017">
    <property type="entry name" value="Aldolase-II_Adducin_sf"/>
</dbReference>
<evidence type="ECO:0000256" key="1">
    <source>
        <dbReference type="ARBA" id="ARBA00037961"/>
    </source>
</evidence>
<dbReference type="InterPro" id="IPR001303">
    <property type="entry name" value="Aldolase_II/adducin_N"/>
</dbReference>
<evidence type="ECO:0000259" key="2">
    <source>
        <dbReference type="SMART" id="SM01007"/>
    </source>
</evidence>
<organism evidence="3 4">
    <name type="scientific">Pendulispora brunnea</name>
    <dbReference type="NCBI Taxonomy" id="2905690"/>
    <lineage>
        <taxon>Bacteria</taxon>
        <taxon>Pseudomonadati</taxon>
        <taxon>Myxococcota</taxon>
        <taxon>Myxococcia</taxon>
        <taxon>Myxococcales</taxon>
        <taxon>Sorangiineae</taxon>
        <taxon>Pendulisporaceae</taxon>
        <taxon>Pendulispora</taxon>
    </lineage>
</organism>
<dbReference type="SMART" id="SM01007">
    <property type="entry name" value="Aldolase_II"/>
    <property type="match status" value="1"/>
</dbReference>
<evidence type="ECO:0000313" key="4">
    <source>
        <dbReference type="Proteomes" id="UP001379533"/>
    </source>
</evidence>
<feature type="domain" description="Class II aldolase/adducin N-terminal" evidence="2">
    <location>
        <begin position="33"/>
        <end position="210"/>
    </location>
</feature>
<dbReference type="NCBIfam" id="NF005484">
    <property type="entry name" value="PRK07090.1"/>
    <property type="match status" value="1"/>
</dbReference>
<dbReference type="RefSeq" id="WP_394847168.1">
    <property type="nucleotide sequence ID" value="NZ_CP089982.1"/>
</dbReference>
<dbReference type="Pfam" id="PF00596">
    <property type="entry name" value="Aldolase_II"/>
    <property type="match status" value="1"/>
</dbReference>